<organism evidence="1">
    <name type="scientific">marine metagenome</name>
    <dbReference type="NCBI Taxonomy" id="408172"/>
    <lineage>
        <taxon>unclassified sequences</taxon>
        <taxon>metagenomes</taxon>
        <taxon>ecological metagenomes</taxon>
    </lineage>
</organism>
<feature type="non-terminal residue" evidence="1">
    <location>
        <position position="54"/>
    </location>
</feature>
<proteinExistence type="predicted"/>
<protein>
    <recommendedName>
        <fullName evidence="2">MaoC-like domain-containing protein</fullName>
    </recommendedName>
</protein>
<dbReference type="InterPro" id="IPR029069">
    <property type="entry name" value="HotDog_dom_sf"/>
</dbReference>
<name>A0A382N8D9_9ZZZZ</name>
<dbReference type="EMBL" id="UINC01098710">
    <property type="protein sequence ID" value="SVC57444.1"/>
    <property type="molecule type" value="Genomic_DNA"/>
</dbReference>
<sequence>MSNIFPGPGEDKYFEDYEAGRVYKLGSVRVELAEVIEFATRYDPQYFHIDESRA</sequence>
<evidence type="ECO:0008006" key="2">
    <source>
        <dbReference type="Google" id="ProtNLM"/>
    </source>
</evidence>
<accession>A0A382N8D9</accession>
<dbReference type="AlphaFoldDB" id="A0A382N8D9"/>
<reference evidence="1" key="1">
    <citation type="submission" date="2018-05" db="EMBL/GenBank/DDBJ databases">
        <authorList>
            <person name="Lanie J.A."/>
            <person name="Ng W.-L."/>
            <person name="Kazmierczak K.M."/>
            <person name="Andrzejewski T.M."/>
            <person name="Davidsen T.M."/>
            <person name="Wayne K.J."/>
            <person name="Tettelin H."/>
            <person name="Glass J.I."/>
            <person name="Rusch D."/>
            <person name="Podicherti R."/>
            <person name="Tsui H.-C.T."/>
            <person name="Winkler M.E."/>
        </authorList>
    </citation>
    <scope>NUCLEOTIDE SEQUENCE</scope>
</reference>
<dbReference type="SUPFAM" id="SSF54637">
    <property type="entry name" value="Thioesterase/thiol ester dehydrase-isomerase"/>
    <property type="match status" value="1"/>
</dbReference>
<evidence type="ECO:0000313" key="1">
    <source>
        <dbReference type="EMBL" id="SVC57444.1"/>
    </source>
</evidence>
<gene>
    <name evidence="1" type="ORF">METZ01_LOCUS310298</name>
</gene>
<dbReference type="Gene3D" id="3.10.129.10">
    <property type="entry name" value="Hotdog Thioesterase"/>
    <property type="match status" value="1"/>
</dbReference>